<evidence type="ECO:0000313" key="8">
    <source>
        <dbReference type="EMBL" id="NHN88019.1"/>
    </source>
</evidence>
<protein>
    <submittedName>
        <fullName evidence="8">C-type cytochrome</fullName>
    </submittedName>
</protein>
<evidence type="ECO:0000256" key="2">
    <source>
        <dbReference type="ARBA" id="ARBA00022617"/>
    </source>
</evidence>
<evidence type="ECO:0000256" key="3">
    <source>
        <dbReference type="ARBA" id="ARBA00022723"/>
    </source>
</evidence>
<keyword evidence="4" id="KW-0249">Electron transport</keyword>
<evidence type="ECO:0000256" key="4">
    <source>
        <dbReference type="ARBA" id="ARBA00022982"/>
    </source>
</evidence>
<dbReference type="RefSeq" id="WP_173569322.1">
    <property type="nucleotide sequence ID" value="NZ_WOSY01000004.1"/>
</dbReference>
<dbReference type="InterPro" id="IPR009056">
    <property type="entry name" value="Cyt_c-like_dom"/>
</dbReference>
<dbReference type="EMBL" id="WOSY01000004">
    <property type="protein sequence ID" value="NHN88019.1"/>
    <property type="molecule type" value="Genomic_DNA"/>
</dbReference>
<accession>A0ABX0JXF1</accession>
<evidence type="ECO:0000256" key="1">
    <source>
        <dbReference type="ARBA" id="ARBA00022448"/>
    </source>
</evidence>
<dbReference type="Pfam" id="PF00034">
    <property type="entry name" value="Cytochrom_C"/>
    <property type="match status" value="1"/>
</dbReference>
<proteinExistence type="predicted"/>
<evidence type="ECO:0000256" key="5">
    <source>
        <dbReference type="ARBA" id="ARBA00023004"/>
    </source>
</evidence>
<name>A0ABX0JXF1_9PROT</name>
<dbReference type="InterPro" id="IPR002327">
    <property type="entry name" value="Cyt_c_1A/1B"/>
</dbReference>
<keyword evidence="9" id="KW-1185">Reference proteome</keyword>
<feature type="domain" description="Cytochrome c" evidence="7">
    <location>
        <begin position="56"/>
        <end position="157"/>
    </location>
</feature>
<keyword evidence="5 6" id="KW-0408">Iron</keyword>
<organism evidence="8 9">
    <name type="scientific">Acetobacter conturbans</name>
    <dbReference type="NCBI Taxonomy" id="1737472"/>
    <lineage>
        <taxon>Bacteria</taxon>
        <taxon>Pseudomonadati</taxon>
        <taxon>Pseudomonadota</taxon>
        <taxon>Alphaproteobacteria</taxon>
        <taxon>Acetobacterales</taxon>
        <taxon>Acetobacteraceae</taxon>
        <taxon>Acetobacter</taxon>
    </lineage>
</organism>
<dbReference type="InterPro" id="IPR036909">
    <property type="entry name" value="Cyt_c-like_dom_sf"/>
</dbReference>
<evidence type="ECO:0000313" key="9">
    <source>
        <dbReference type="Proteomes" id="UP000631653"/>
    </source>
</evidence>
<dbReference type="Proteomes" id="UP000631653">
    <property type="component" value="Unassembled WGS sequence"/>
</dbReference>
<evidence type="ECO:0000256" key="6">
    <source>
        <dbReference type="PROSITE-ProRule" id="PRU00433"/>
    </source>
</evidence>
<keyword evidence="1" id="KW-0813">Transport</keyword>
<dbReference type="Gene3D" id="1.10.760.10">
    <property type="entry name" value="Cytochrome c-like domain"/>
    <property type="match status" value="1"/>
</dbReference>
<dbReference type="PANTHER" id="PTHR11961">
    <property type="entry name" value="CYTOCHROME C"/>
    <property type="match status" value="1"/>
</dbReference>
<dbReference type="PRINTS" id="PR00604">
    <property type="entry name" value="CYTCHRMECIAB"/>
</dbReference>
<reference evidence="8 9" key="1">
    <citation type="journal article" date="2020" name="Int. J. Syst. Evol. Microbiol.">
        <title>Novel acetic acid bacteria from cider fermentations: Acetobacter conturbans sp. nov. and Acetobacter fallax sp. nov.</title>
        <authorList>
            <person name="Sombolestani A.S."/>
            <person name="Cleenwerck I."/>
            <person name="Cnockaert M."/>
            <person name="Borremans W."/>
            <person name="Wieme A.D."/>
            <person name="De Vuyst L."/>
            <person name="Vandamme P."/>
        </authorList>
    </citation>
    <scope>NUCLEOTIDE SEQUENCE [LARGE SCALE GENOMIC DNA]</scope>
    <source>
        <strain evidence="8 9">LMG 1627</strain>
    </source>
</reference>
<evidence type="ECO:0000259" key="7">
    <source>
        <dbReference type="PROSITE" id="PS51007"/>
    </source>
</evidence>
<sequence>MDFATANRAAFAVLLTAAAMGMSWTIGSLAVPDLTPARPALAIVTEDDSATPLPAGNSAHGAVLVNAICSRCHDFTPSGASSAGPNLFGVIGRPVGKGTDYTYSHNLAAHGGTWDEATLNLWLRHPAAFAPGTRMSFRGLTDPVDRADIIAWLKTLH</sequence>
<dbReference type="SUPFAM" id="SSF46626">
    <property type="entry name" value="Cytochrome c"/>
    <property type="match status" value="1"/>
</dbReference>
<gene>
    <name evidence="8" type="ORF">GOB81_05170</name>
</gene>
<dbReference type="PROSITE" id="PS51007">
    <property type="entry name" value="CYTC"/>
    <property type="match status" value="1"/>
</dbReference>
<keyword evidence="3 6" id="KW-0479">Metal-binding</keyword>
<keyword evidence="2 6" id="KW-0349">Heme</keyword>
<comment type="caution">
    <text evidence="8">The sequence shown here is derived from an EMBL/GenBank/DDBJ whole genome shotgun (WGS) entry which is preliminary data.</text>
</comment>